<dbReference type="WBParaSite" id="sdigi.contig4.g542.t1">
    <property type="protein sequence ID" value="sdigi.contig4.g542.t1"/>
    <property type="gene ID" value="sdigi.contig4.g542"/>
</dbReference>
<protein>
    <submittedName>
        <fullName evidence="3">Uncharacterized protein</fullName>
    </submittedName>
</protein>
<feature type="region of interest" description="Disordered" evidence="1">
    <location>
        <begin position="1"/>
        <end position="34"/>
    </location>
</feature>
<dbReference type="Proteomes" id="UP000887581">
    <property type="component" value="Unplaced"/>
</dbReference>
<evidence type="ECO:0000256" key="1">
    <source>
        <dbReference type="SAM" id="MobiDB-lite"/>
    </source>
</evidence>
<accession>A0A915PWR6</accession>
<organism evidence="2 3">
    <name type="scientific">Setaria digitata</name>
    <dbReference type="NCBI Taxonomy" id="48799"/>
    <lineage>
        <taxon>Eukaryota</taxon>
        <taxon>Metazoa</taxon>
        <taxon>Ecdysozoa</taxon>
        <taxon>Nematoda</taxon>
        <taxon>Chromadorea</taxon>
        <taxon>Rhabditida</taxon>
        <taxon>Spirurina</taxon>
        <taxon>Spiruromorpha</taxon>
        <taxon>Filarioidea</taxon>
        <taxon>Setariidae</taxon>
        <taxon>Setaria</taxon>
    </lineage>
</organism>
<dbReference type="AlphaFoldDB" id="A0A915PWR6"/>
<sequence>MPGGTKASSLELSREQGRGSSGQTDRQVVLREDP</sequence>
<evidence type="ECO:0000313" key="3">
    <source>
        <dbReference type="WBParaSite" id="sdigi.contig4.g542.t1"/>
    </source>
</evidence>
<name>A0A915PWR6_9BILA</name>
<proteinExistence type="predicted"/>
<feature type="compositionally biased region" description="Polar residues" evidence="1">
    <location>
        <begin position="1"/>
        <end position="11"/>
    </location>
</feature>
<evidence type="ECO:0000313" key="2">
    <source>
        <dbReference type="Proteomes" id="UP000887581"/>
    </source>
</evidence>
<keyword evidence="2" id="KW-1185">Reference proteome</keyword>
<reference evidence="3" key="1">
    <citation type="submission" date="2022-11" db="UniProtKB">
        <authorList>
            <consortium name="WormBaseParasite"/>
        </authorList>
    </citation>
    <scope>IDENTIFICATION</scope>
</reference>